<proteinExistence type="predicted"/>
<feature type="region of interest" description="Disordered" evidence="1">
    <location>
        <begin position="268"/>
        <end position="354"/>
    </location>
</feature>
<accession>A0A7S1T1B6</accession>
<feature type="signal peptide" evidence="2">
    <location>
        <begin position="1"/>
        <end position="22"/>
    </location>
</feature>
<keyword evidence="2" id="KW-0732">Signal</keyword>
<organism evidence="3">
    <name type="scientific">Tetraselmis chuii</name>
    <dbReference type="NCBI Taxonomy" id="63592"/>
    <lineage>
        <taxon>Eukaryota</taxon>
        <taxon>Viridiplantae</taxon>
        <taxon>Chlorophyta</taxon>
        <taxon>core chlorophytes</taxon>
        <taxon>Chlorodendrophyceae</taxon>
        <taxon>Chlorodendrales</taxon>
        <taxon>Chlorodendraceae</taxon>
        <taxon>Tetraselmis</taxon>
    </lineage>
</organism>
<evidence type="ECO:0000256" key="2">
    <source>
        <dbReference type="SAM" id="SignalP"/>
    </source>
</evidence>
<evidence type="ECO:0000256" key="1">
    <source>
        <dbReference type="SAM" id="MobiDB-lite"/>
    </source>
</evidence>
<evidence type="ECO:0000313" key="3">
    <source>
        <dbReference type="EMBL" id="CAD9213050.1"/>
    </source>
</evidence>
<gene>
    <name evidence="3" type="ORF">TCHU04912_LOCUS15289</name>
</gene>
<dbReference type="AlphaFoldDB" id="A0A7S1T1B6"/>
<feature type="compositionally biased region" description="Polar residues" evidence="1">
    <location>
        <begin position="55"/>
        <end position="73"/>
    </location>
</feature>
<feature type="chain" id="PRO_5030615057" evidence="2">
    <location>
        <begin position="23"/>
        <end position="479"/>
    </location>
</feature>
<sequence length="479" mass="50780">MRSTTTIGVSLLLLIALPVASSLCFYNPFLGVETCTGWNWGSSSSGSRSPSYDSNQSTGKYSNSGGRPSWNQPSSPPASYPSNVGRPYLRYNPSSPSAPPSNPPSYVSGDQYSETRGCHGNLPFGLENCVCDGAAIGEAAGLAACSALISQCGGDMFLPFSADRELEAVQRACDHMTASSCEITGMQVARMHPMCQRILNGEGKCSPDQALALVDASVSRTCEPLCPDCDIEVSDPDFNPYENESRYGFGTDNQYTQQKYDNSYEVSHVDNKNDYGDGDDNGFPTYMDTPDQGRWARGPYRGDDNSYSPPADSYKKGGDKSGGYRGEDAYGQQEGYSGSPAYDEGNNSPGGSFGGESERGCVGNLPFGLEQCVCDGATIGEVAGLAGCSAVFAECAELMPFSAGTSPEDVAVNRACDSLSASSCTSAAPQVAAQNDACRDLMQQGSSKCSSGQMEALFKRTVESICEPLCPDCPRREQY</sequence>
<feature type="compositionally biased region" description="Low complexity" evidence="1">
    <location>
        <begin position="42"/>
        <end position="54"/>
    </location>
</feature>
<reference evidence="3" key="1">
    <citation type="submission" date="2021-01" db="EMBL/GenBank/DDBJ databases">
        <authorList>
            <person name="Corre E."/>
            <person name="Pelletier E."/>
            <person name="Niang G."/>
            <person name="Scheremetjew M."/>
            <person name="Finn R."/>
            <person name="Kale V."/>
            <person name="Holt S."/>
            <person name="Cochrane G."/>
            <person name="Meng A."/>
            <person name="Brown T."/>
            <person name="Cohen L."/>
        </authorList>
    </citation>
    <scope>NUCLEOTIDE SEQUENCE</scope>
    <source>
        <strain evidence="3">PLY429</strain>
    </source>
</reference>
<name>A0A7S1T1B6_9CHLO</name>
<protein>
    <submittedName>
        <fullName evidence="3">Uncharacterized protein</fullName>
    </submittedName>
</protein>
<feature type="region of interest" description="Disordered" evidence="1">
    <location>
        <begin position="42"/>
        <end position="110"/>
    </location>
</feature>
<dbReference type="EMBL" id="HBGG01029484">
    <property type="protein sequence ID" value="CAD9213050.1"/>
    <property type="molecule type" value="Transcribed_RNA"/>
</dbReference>